<dbReference type="RefSeq" id="WP_159411470.1">
    <property type="nucleotide sequence ID" value="NZ_CP026115.2"/>
</dbReference>
<keyword evidence="2" id="KW-0233">DNA recombination</keyword>
<dbReference type="SMART" id="SM00857">
    <property type="entry name" value="Resolvase"/>
    <property type="match status" value="1"/>
</dbReference>
<dbReference type="Proteomes" id="UP000464480">
    <property type="component" value="Chromosome"/>
</dbReference>
<evidence type="ECO:0000256" key="1">
    <source>
        <dbReference type="ARBA" id="ARBA00023125"/>
    </source>
</evidence>
<sequence>MPSAIPYIRFSSARQTSGSSAERQRQMVTRWVQDHPDYTLSDLTYEDLGRSGYHGEHVKEGGGFAKLLQAVEAGLIKGGDCVLVEAIDRTGRLPAFEMIAEVLKPILYAGVNIVTLDDQIEYTKESVNNGHLHLLAAKIQAAHSYSKALSERTKASYAIRREQAKATGKVKRHTPIWLTSGGDVIEHIAVHVRQAFELYASGVGKTTIANRLRTSGVSELSKCSGPTVEGWLRNKAVIGYWDEIPNVYPSIISDELFLLAQQRKKAVATMPRQRTSKNHLVGLVVCGVCGSNYIVHQKDGKPNNMRCGTHHRLKSAGCANSETIPYQVVSYVYSLTAVHWIERALQAIQLSANDKRKLALTSERDVASSAISRLTKLLATVDDDEITTELQSYSERRKAIDVELSVLERSPIADGNTLNAAITQDRMMIADPVQLNGLLKQAGYRISVYQGKLIKVVDEIFPWVYQGIKRKSESNVTLGYRMLHLGEEMIISPELPELINWGEYTDNPIEGIRYMLRRSHKLISVNG</sequence>
<evidence type="ECO:0000313" key="5">
    <source>
        <dbReference type="Proteomes" id="UP000464480"/>
    </source>
</evidence>
<dbReference type="EMBL" id="CP026115">
    <property type="protein sequence ID" value="QHG66229.1"/>
    <property type="molecule type" value="Genomic_DNA"/>
</dbReference>
<dbReference type="AlphaFoldDB" id="A0A6I6Y3N8"/>
<name>A0A6I6Y3N8_PSEPU</name>
<keyword evidence="1" id="KW-0238">DNA-binding</keyword>
<dbReference type="PANTHER" id="PTHR30461:SF2">
    <property type="entry name" value="SERINE RECOMBINASE PINE-RELATED"/>
    <property type="match status" value="1"/>
</dbReference>
<evidence type="ECO:0000313" key="4">
    <source>
        <dbReference type="EMBL" id="QHG66229.1"/>
    </source>
</evidence>
<evidence type="ECO:0000256" key="2">
    <source>
        <dbReference type="ARBA" id="ARBA00023172"/>
    </source>
</evidence>
<dbReference type="GO" id="GO:0000150">
    <property type="term" value="F:DNA strand exchange activity"/>
    <property type="evidence" value="ECO:0007669"/>
    <property type="project" value="InterPro"/>
</dbReference>
<feature type="domain" description="Resolvase/invertase-type recombinase catalytic" evidence="3">
    <location>
        <begin position="3"/>
        <end position="164"/>
    </location>
</feature>
<dbReference type="InterPro" id="IPR006119">
    <property type="entry name" value="Resolv_N"/>
</dbReference>
<accession>A0A6I6Y3N8</accession>
<evidence type="ECO:0000259" key="3">
    <source>
        <dbReference type="PROSITE" id="PS51736"/>
    </source>
</evidence>
<dbReference type="Pfam" id="PF07508">
    <property type="entry name" value="Recombinase"/>
    <property type="match status" value="1"/>
</dbReference>
<dbReference type="CDD" id="cd00338">
    <property type="entry name" value="Ser_Recombinase"/>
    <property type="match status" value="1"/>
</dbReference>
<dbReference type="InterPro" id="IPR011109">
    <property type="entry name" value="DNA_bind_recombinase_dom"/>
</dbReference>
<dbReference type="PROSITE" id="PS51736">
    <property type="entry name" value="RECOMBINASES_3"/>
    <property type="match status" value="1"/>
</dbReference>
<dbReference type="PANTHER" id="PTHR30461">
    <property type="entry name" value="DNA-INVERTASE FROM LAMBDOID PROPHAGE"/>
    <property type="match status" value="1"/>
</dbReference>
<dbReference type="Pfam" id="PF13408">
    <property type="entry name" value="Zn_ribbon_recom"/>
    <property type="match status" value="1"/>
</dbReference>
<protein>
    <submittedName>
        <fullName evidence="4">Recombinase family protein</fullName>
    </submittedName>
</protein>
<dbReference type="InterPro" id="IPR050639">
    <property type="entry name" value="SSR_resolvase"/>
</dbReference>
<dbReference type="GO" id="GO:0003677">
    <property type="term" value="F:DNA binding"/>
    <property type="evidence" value="ECO:0007669"/>
    <property type="project" value="UniProtKB-KW"/>
</dbReference>
<dbReference type="InterPro" id="IPR036162">
    <property type="entry name" value="Resolvase-like_N_sf"/>
</dbReference>
<dbReference type="InterPro" id="IPR025827">
    <property type="entry name" value="Zn_ribbon_recom_dom"/>
</dbReference>
<dbReference type="Pfam" id="PF00239">
    <property type="entry name" value="Resolvase"/>
    <property type="match status" value="1"/>
</dbReference>
<organism evidence="4 5">
    <name type="scientific">Pseudomonas putida</name>
    <name type="common">Arthrobacter siderocapsulatus</name>
    <dbReference type="NCBI Taxonomy" id="303"/>
    <lineage>
        <taxon>Bacteria</taxon>
        <taxon>Pseudomonadati</taxon>
        <taxon>Pseudomonadota</taxon>
        <taxon>Gammaproteobacteria</taxon>
        <taxon>Pseudomonadales</taxon>
        <taxon>Pseudomonadaceae</taxon>
        <taxon>Pseudomonas</taxon>
    </lineage>
</organism>
<dbReference type="InterPro" id="IPR038109">
    <property type="entry name" value="DNA_bind_recomb_sf"/>
</dbReference>
<dbReference type="Gene3D" id="3.90.1750.20">
    <property type="entry name" value="Putative Large Serine Recombinase, Chain B, Domain 2"/>
    <property type="match status" value="1"/>
</dbReference>
<dbReference type="Gene3D" id="3.40.50.1390">
    <property type="entry name" value="Resolvase, N-terminal catalytic domain"/>
    <property type="match status" value="1"/>
</dbReference>
<gene>
    <name evidence="4" type="ORF">C2H86_18255</name>
</gene>
<dbReference type="SUPFAM" id="SSF53041">
    <property type="entry name" value="Resolvase-like"/>
    <property type="match status" value="1"/>
</dbReference>
<proteinExistence type="predicted"/>
<reference evidence="4 5" key="1">
    <citation type="submission" date="2020-02" db="EMBL/GenBank/DDBJ databases">
        <title>Pseudomonas Putida W5 Complete Genome Assembly.</title>
        <authorList>
            <person name="Yuan Z.-C."/>
            <person name="Shaw G.A."/>
            <person name="Cusano A.D."/>
            <person name="Caddey B.J."/>
            <person name="Weselowski B.J."/>
        </authorList>
    </citation>
    <scope>NUCLEOTIDE SEQUENCE [LARGE SCALE GENOMIC DNA]</scope>
    <source>
        <strain evidence="4 5">W5</strain>
    </source>
</reference>